<keyword evidence="2" id="KW-1185">Reference proteome</keyword>
<accession>A0A0M8M9N1</accession>
<dbReference type="STRING" id="1202724.AM493_04875"/>
<protein>
    <submittedName>
        <fullName evidence="1">Uncharacterized protein</fullName>
    </submittedName>
</protein>
<reference evidence="1 2" key="1">
    <citation type="submission" date="2015-08" db="EMBL/GenBank/DDBJ databases">
        <title>Whole genome sequence of Flavobacterium akiainvivens IK-1T, from decaying Wikstroemia oahuensis, an endemic Hawaiian shrub.</title>
        <authorList>
            <person name="Wan X."/>
            <person name="Hou S."/>
            <person name="Saito J."/>
            <person name="Donachie S."/>
        </authorList>
    </citation>
    <scope>NUCLEOTIDE SEQUENCE [LARGE SCALE GENOMIC DNA]</scope>
    <source>
        <strain evidence="1 2">IK-1</strain>
    </source>
</reference>
<gene>
    <name evidence="1" type="ORF">AM493_04875</name>
</gene>
<dbReference type="AlphaFoldDB" id="A0A0M8M9N1"/>
<dbReference type="Proteomes" id="UP000037755">
    <property type="component" value="Unassembled WGS sequence"/>
</dbReference>
<proteinExistence type="predicted"/>
<evidence type="ECO:0000313" key="2">
    <source>
        <dbReference type="Proteomes" id="UP000037755"/>
    </source>
</evidence>
<evidence type="ECO:0000313" key="1">
    <source>
        <dbReference type="EMBL" id="KOS05435.1"/>
    </source>
</evidence>
<dbReference type="RefSeq" id="WP_054406629.1">
    <property type="nucleotide sequence ID" value="NZ_FOYA01000003.1"/>
</dbReference>
<sequence length="60" mass="7505">MKLYKYLSRDEQLQQQIVWEIGLHLKTLYREDIMYLLYAVNDFFVEVQYCRRTNTILRKN</sequence>
<comment type="caution">
    <text evidence="1">The sequence shown here is derived from an EMBL/GenBank/DDBJ whole genome shotgun (WGS) entry which is preliminary data.</text>
</comment>
<dbReference type="EMBL" id="LIYD01000005">
    <property type="protein sequence ID" value="KOS05435.1"/>
    <property type="molecule type" value="Genomic_DNA"/>
</dbReference>
<organism evidence="1 2">
    <name type="scientific">Flavobacterium akiainvivens</name>
    <dbReference type="NCBI Taxonomy" id="1202724"/>
    <lineage>
        <taxon>Bacteria</taxon>
        <taxon>Pseudomonadati</taxon>
        <taxon>Bacteroidota</taxon>
        <taxon>Flavobacteriia</taxon>
        <taxon>Flavobacteriales</taxon>
        <taxon>Flavobacteriaceae</taxon>
        <taxon>Flavobacterium</taxon>
    </lineage>
</organism>
<dbReference type="PATRIC" id="fig|1202724.3.peg.1009"/>
<name>A0A0M8M9N1_9FLAO</name>